<name>A0A1X0Q907_9MICR</name>
<sequence>MIINYVNKPKVVLEDNIPFFHPNFYSWFKENYEFNKNRKKRSKEEIEKEEEFVLFNFLIKKKK</sequence>
<proteinExistence type="predicted"/>
<organism evidence="1 2">
    <name type="scientific">Hepatospora eriocheir</name>
    <dbReference type="NCBI Taxonomy" id="1081669"/>
    <lineage>
        <taxon>Eukaryota</taxon>
        <taxon>Fungi</taxon>
        <taxon>Fungi incertae sedis</taxon>
        <taxon>Microsporidia</taxon>
        <taxon>Hepatosporidae</taxon>
        <taxon>Hepatospora</taxon>
    </lineage>
</organism>
<accession>A0A1X0Q907</accession>
<gene>
    <name evidence="1" type="ORF">HERIO_1787</name>
</gene>
<reference evidence="1 2" key="1">
    <citation type="journal article" date="2017" name="Environ. Microbiol.">
        <title>Decay of the glycolytic pathway and adaptation to intranuclear parasitism within Enterocytozoonidae microsporidia.</title>
        <authorList>
            <person name="Wiredu Boakye D."/>
            <person name="Jaroenlak P."/>
            <person name="Prachumwat A."/>
            <person name="Williams T.A."/>
            <person name="Bateman K.S."/>
            <person name="Itsathitphaisarn O."/>
            <person name="Sritunyalucksana K."/>
            <person name="Paszkiewicz K.H."/>
            <person name="Moore K.A."/>
            <person name="Stentiford G.D."/>
            <person name="Williams B.A."/>
        </authorList>
    </citation>
    <scope>NUCLEOTIDE SEQUENCE [LARGE SCALE GENOMIC DNA]</scope>
    <source>
        <strain evidence="1 2">GB1</strain>
    </source>
</reference>
<dbReference type="EMBL" id="LVKB01000107">
    <property type="protein sequence ID" value="ORD96279.1"/>
    <property type="molecule type" value="Genomic_DNA"/>
</dbReference>
<comment type="caution">
    <text evidence="1">The sequence shown here is derived from an EMBL/GenBank/DDBJ whole genome shotgun (WGS) entry which is preliminary data.</text>
</comment>
<evidence type="ECO:0000313" key="1">
    <source>
        <dbReference type="EMBL" id="ORD96279.1"/>
    </source>
</evidence>
<dbReference type="AlphaFoldDB" id="A0A1X0Q907"/>
<dbReference type="Proteomes" id="UP000192356">
    <property type="component" value="Unassembled WGS sequence"/>
</dbReference>
<dbReference type="VEuPathDB" id="MicrosporidiaDB:HERIO_1787"/>
<protein>
    <submittedName>
        <fullName evidence="1">Uncharacterized protein</fullName>
    </submittedName>
</protein>
<keyword evidence="2" id="KW-1185">Reference proteome</keyword>
<evidence type="ECO:0000313" key="2">
    <source>
        <dbReference type="Proteomes" id="UP000192356"/>
    </source>
</evidence>